<protein>
    <recommendedName>
        <fullName evidence="1">non-specific serine/threonine protein kinase</fullName>
        <ecNumber evidence="1">2.7.11.1</ecNumber>
    </recommendedName>
</protein>
<evidence type="ECO:0000256" key="1">
    <source>
        <dbReference type="ARBA" id="ARBA00012513"/>
    </source>
</evidence>
<dbReference type="SUPFAM" id="SSF56112">
    <property type="entry name" value="Protein kinase-like (PK-like)"/>
    <property type="match status" value="1"/>
</dbReference>
<name>A0AAN7C7E6_9PEZI</name>
<evidence type="ECO:0000313" key="6">
    <source>
        <dbReference type="Proteomes" id="UP001303760"/>
    </source>
</evidence>
<dbReference type="Gene3D" id="3.90.1200.10">
    <property type="match status" value="1"/>
</dbReference>
<keyword evidence="5" id="KW-0418">Kinase</keyword>
<accession>A0AAN7C7E6</accession>
<organism evidence="5 6">
    <name type="scientific">Achaetomium macrosporum</name>
    <dbReference type="NCBI Taxonomy" id="79813"/>
    <lineage>
        <taxon>Eukaryota</taxon>
        <taxon>Fungi</taxon>
        <taxon>Dikarya</taxon>
        <taxon>Ascomycota</taxon>
        <taxon>Pezizomycotina</taxon>
        <taxon>Sordariomycetes</taxon>
        <taxon>Sordariomycetidae</taxon>
        <taxon>Sordariales</taxon>
        <taxon>Chaetomiaceae</taxon>
        <taxon>Achaetomium</taxon>
    </lineage>
</organism>
<reference evidence="5" key="2">
    <citation type="submission" date="2023-05" db="EMBL/GenBank/DDBJ databases">
        <authorList>
            <consortium name="Lawrence Berkeley National Laboratory"/>
            <person name="Steindorff A."/>
            <person name="Hensen N."/>
            <person name="Bonometti L."/>
            <person name="Westerberg I."/>
            <person name="Brannstrom I.O."/>
            <person name="Guillou S."/>
            <person name="Cros-Aarteil S."/>
            <person name="Calhoun S."/>
            <person name="Haridas S."/>
            <person name="Kuo A."/>
            <person name="Mondo S."/>
            <person name="Pangilinan J."/>
            <person name="Riley R."/>
            <person name="Labutti K."/>
            <person name="Andreopoulos B."/>
            <person name="Lipzen A."/>
            <person name="Chen C."/>
            <person name="Yanf M."/>
            <person name="Daum C."/>
            <person name="Ng V."/>
            <person name="Clum A."/>
            <person name="Ohm R."/>
            <person name="Martin F."/>
            <person name="Silar P."/>
            <person name="Natvig D."/>
            <person name="Lalanne C."/>
            <person name="Gautier V."/>
            <person name="Ament-Velasquez S.L."/>
            <person name="Kruys A."/>
            <person name="Hutchinson M.I."/>
            <person name="Powell A.J."/>
            <person name="Barry K."/>
            <person name="Miller A.N."/>
            <person name="Grigoriev I.V."/>
            <person name="Debuchy R."/>
            <person name="Gladieux P."/>
            <person name="Thoren M.H."/>
            <person name="Johannesson H."/>
        </authorList>
    </citation>
    <scope>NUCLEOTIDE SEQUENCE</scope>
    <source>
        <strain evidence="5">CBS 532.94</strain>
    </source>
</reference>
<keyword evidence="5" id="KW-0808">Transferase</keyword>
<dbReference type="PANTHER" id="PTHR21310:SF55">
    <property type="entry name" value="AMINOGLYCOSIDE PHOSPHOTRANSFERASE DOMAIN-CONTAINING PROTEIN"/>
    <property type="match status" value="1"/>
</dbReference>
<dbReference type="EC" id="2.7.11.1" evidence="1"/>
<dbReference type="AlphaFoldDB" id="A0AAN7C7E6"/>
<dbReference type="InterPro" id="IPR008266">
    <property type="entry name" value="Tyr_kinase_AS"/>
</dbReference>
<dbReference type="PANTHER" id="PTHR21310">
    <property type="entry name" value="AMINOGLYCOSIDE PHOSPHOTRANSFERASE-RELATED-RELATED"/>
    <property type="match status" value="1"/>
</dbReference>
<evidence type="ECO:0000259" key="4">
    <source>
        <dbReference type="Pfam" id="PF01636"/>
    </source>
</evidence>
<dbReference type="InterPro" id="IPR011009">
    <property type="entry name" value="Kinase-like_dom_sf"/>
</dbReference>
<comment type="catalytic activity">
    <reaction evidence="2">
        <text>L-threonyl-[protein] + ATP = O-phospho-L-threonyl-[protein] + ADP + H(+)</text>
        <dbReference type="Rhea" id="RHEA:46608"/>
        <dbReference type="Rhea" id="RHEA-COMP:11060"/>
        <dbReference type="Rhea" id="RHEA-COMP:11605"/>
        <dbReference type="ChEBI" id="CHEBI:15378"/>
        <dbReference type="ChEBI" id="CHEBI:30013"/>
        <dbReference type="ChEBI" id="CHEBI:30616"/>
        <dbReference type="ChEBI" id="CHEBI:61977"/>
        <dbReference type="ChEBI" id="CHEBI:456216"/>
        <dbReference type="EC" id="2.7.11.1"/>
    </reaction>
</comment>
<evidence type="ECO:0000313" key="5">
    <source>
        <dbReference type="EMBL" id="KAK4236744.1"/>
    </source>
</evidence>
<feature type="domain" description="Aminoglycoside phosphotransferase" evidence="4">
    <location>
        <begin position="60"/>
        <end position="217"/>
    </location>
</feature>
<evidence type="ECO:0000256" key="2">
    <source>
        <dbReference type="ARBA" id="ARBA00047899"/>
    </source>
</evidence>
<comment type="catalytic activity">
    <reaction evidence="3">
        <text>L-seryl-[protein] + ATP = O-phospho-L-seryl-[protein] + ADP + H(+)</text>
        <dbReference type="Rhea" id="RHEA:17989"/>
        <dbReference type="Rhea" id="RHEA-COMP:9863"/>
        <dbReference type="Rhea" id="RHEA-COMP:11604"/>
        <dbReference type="ChEBI" id="CHEBI:15378"/>
        <dbReference type="ChEBI" id="CHEBI:29999"/>
        <dbReference type="ChEBI" id="CHEBI:30616"/>
        <dbReference type="ChEBI" id="CHEBI:83421"/>
        <dbReference type="ChEBI" id="CHEBI:456216"/>
        <dbReference type="EC" id="2.7.11.1"/>
    </reaction>
</comment>
<evidence type="ECO:0000256" key="3">
    <source>
        <dbReference type="ARBA" id="ARBA00048679"/>
    </source>
</evidence>
<comment type="caution">
    <text evidence="5">The sequence shown here is derived from an EMBL/GenBank/DDBJ whole genome shotgun (WGS) entry which is preliminary data.</text>
</comment>
<dbReference type="GO" id="GO:0004674">
    <property type="term" value="F:protein serine/threonine kinase activity"/>
    <property type="evidence" value="ECO:0007669"/>
    <property type="project" value="UniProtKB-EC"/>
</dbReference>
<dbReference type="CDD" id="cd05120">
    <property type="entry name" value="APH_ChoK_like"/>
    <property type="match status" value="1"/>
</dbReference>
<reference evidence="5" key="1">
    <citation type="journal article" date="2023" name="Mol. Phylogenet. Evol.">
        <title>Genome-scale phylogeny and comparative genomics of the fungal order Sordariales.</title>
        <authorList>
            <person name="Hensen N."/>
            <person name="Bonometti L."/>
            <person name="Westerberg I."/>
            <person name="Brannstrom I.O."/>
            <person name="Guillou S."/>
            <person name="Cros-Aarteil S."/>
            <person name="Calhoun S."/>
            <person name="Haridas S."/>
            <person name="Kuo A."/>
            <person name="Mondo S."/>
            <person name="Pangilinan J."/>
            <person name="Riley R."/>
            <person name="LaButti K."/>
            <person name="Andreopoulos B."/>
            <person name="Lipzen A."/>
            <person name="Chen C."/>
            <person name="Yan M."/>
            <person name="Daum C."/>
            <person name="Ng V."/>
            <person name="Clum A."/>
            <person name="Steindorff A."/>
            <person name="Ohm R.A."/>
            <person name="Martin F."/>
            <person name="Silar P."/>
            <person name="Natvig D.O."/>
            <person name="Lalanne C."/>
            <person name="Gautier V."/>
            <person name="Ament-Velasquez S.L."/>
            <person name="Kruys A."/>
            <person name="Hutchinson M.I."/>
            <person name="Powell A.J."/>
            <person name="Barry K."/>
            <person name="Miller A.N."/>
            <person name="Grigoriev I.V."/>
            <person name="Debuchy R."/>
            <person name="Gladieux P."/>
            <person name="Hiltunen Thoren M."/>
            <person name="Johannesson H."/>
        </authorList>
    </citation>
    <scope>NUCLEOTIDE SEQUENCE</scope>
    <source>
        <strain evidence="5">CBS 532.94</strain>
    </source>
</reference>
<dbReference type="Proteomes" id="UP001303760">
    <property type="component" value="Unassembled WGS sequence"/>
</dbReference>
<dbReference type="InterPro" id="IPR002575">
    <property type="entry name" value="Aminoglycoside_PTrfase"/>
</dbReference>
<dbReference type="PROSITE" id="PS00109">
    <property type="entry name" value="PROTEIN_KINASE_TYR"/>
    <property type="match status" value="1"/>
</dbReference>
<dbReference type="Pfam" id="PF01636">
    <property type="entry name" value="APH"/>
    <property type="match status" value="1"/>
</dbReference>
<dbReference type="EMBL" id="MU860174">
    <property type="protein sequence ID" value="KAK4236744.1"/>
    <property type="molecule type" value="Genomic_DNA"/>
</dbReference>
<sequence>MKGNRKLRTDTQAINAGALTRFLVVLFVKARNQKYIRRVWKPSLGLTSAWNVCIKVKPFDDHLAEAHAMQLVGPQTSIPVPKVYCAFGYKGTSYIVMSRVQGKTAWLGWLQRTPRSKARVLEQLRRMLAELRSIPPPEGVKVGNVDGVPFYDCRLPSKLFWGPYETDLAKLIEFYRRAPNELVLTHGDLSSLNVLVRDDEVVGIVDWEIAGCFPPYWERKYFGAF</sequence>
<proteinExistence type="predicted"/>
<gene>
    <name evidence="5" type="ORF">C8A03DRAFT_45303</name>
</gene>
<dbReference type="InterPro" id="IPR051678">
    <property type="entry name" value="AGP_Transferase"/>
</dbReference>
<keyword evidence="6" id="KW-1185">Reference proteome</keyword>